<organism evidence="3 4">
    <name type="scientific">Rhipicephalus sanguineus</name>
    <name type="common">Brown dog tick</name>
    <name type="synonym">Ixodes sanguineus</name>
    <dbReference type="NCBI Taxonomy" id="34632"/>
    <lineage>
        <taxon>Eukaryota</taxon>
        <taxon>Metazoa</taxon>
        <taxon>Ecdysozoa</taxon>
        <taxon>Arthropoda</taxon>
        <taxon>Chelicerata</taxon>
        <taxon>Arachnida</taxon>
        <taxon>Acari</taxon>
        <taxon>Parasitiformes</taxon>
        <taxon>Ixodida</taxon>
        <taxon>Ixodoidea</taxon>
        <taxon>Ixodidae</taxon>
        <taxon>Rhipicephalinae</taxon>
        <taxon>Rhipicephalus</taxon>
        <taxon>Rhipicephalus</taxon>
    </lineage>
</organism>
<evidence type="ECO:0000313" key="3">
    <source>
        <dbReference type="EMBL" id="KAH7942896.1"/>
    </source>
</evidence>
<keyword evidence="2" id="KW-0812">Transmembrane</keyword>
<feature type="transmembrane region" description="Helical" evidence="2">
    <location>
        <begin position="12"/>
        <end position="33"/>
    </location>
</feature>
<feature type="compositionally biased region" description="Basic and acidic residues" evidence="1">
    <location>
        <begin position="121"/>
        <end position="131"/>
    </location>
</feature>
<dbReference type="AlphaFoldDB" id="A0A9D4SRG1"/>
<feature type="compositionally biased region" description="Low complexity" evidence="1">
    <location>
        <begin position="101"/>
        <end position="116"/>
    </location>
</feature>
<sequence length="145" mass="15197">MPFFSDDSFHNVLSFALFSICAGLVAALVWVLLRRLRRQRQMCDQETMTVEPSAKQGSILESGAGASHKESVPQMPGLDTATHDKRKQSAGEGQHQAASGSPTKTAAAESAKTSPPGAAERVAETKAESKEQSVAAAAGSPGDSR</sequence>
<keyword evidence="4" id="KW-1185">Reference proteome</keyword>
<protein>
    <submittedName>
        <fullName evidence="3">Uncharacterized protein</fullName>
    </submittedName>
</protein>
<comment type="caution">
    <text evidence="3">The sequence shown here is derived from an EMBL/GenBank/DDBJ whole genome shotgun (WGS) entry which is preliminary data.</text>
</comment>
<name>A0A9D4SRG1_RHISA</name>
<gene>
    <name evidence="3" type="ORF">HPB52_002073</name>
</gene>
<feature type="region of interest" description="Disordered" evidence="1">
    <location>
        <begin position="42"/>
        <end position="145"/>
    </location>
</feature>
<keyword evidence="2" id="KW-0472">Membrane</keyword>
<evidence type="ECO:0000256" key="2">
    <source>
        <dbReference type="SAM" id="Phobius"/>
    </source>
</evidence>
<proteinExistence type="predicted"/>
<evidence type="ECO:0000256" key="1">
    <source>
        <dbReference type="SAM" id="MobiDB-lite"/>
    </source>
</evidence>
<accession>A0A9D4SRG1</accession>
<dbReference type="EMBL" id="JABSTV010001253">
    <property type="protein sequence ID" value="KAH7942896.1"/>
    <property type="molecule type" value="Genomic_DNA"/>
</dbReference>
<evidence type="ECO:0000313" key="4">
    <source>
        <dbReference type="Proteomes" id="UP000821837"/>
    </source>
</evidence>
<reference evidence="3" key="2">
    <citation type="submission" date="2021-09" db="EMBL/GenBank/DDBJ databases">
        <authorList>
            <person name="Jia N."/>
            <person name="Wang J."/>
            <person name="Shi W."/>
            <person name="Du L."/>
            <person name="Sun Y."/>
            <person name="Zhan W."/>
            <person name="Jiang J."/>
            <person name="Wang Q."/>
            <person name="Zhang B."/>
            <person name="Ji P."/>
            <person name="Sakyi L.B."/>
            <person name="Cui X."/>
            <person name="Yuan T."/>
            <person name="Jiang B."/>
            <person name="Yang W."/>
            <person name="Lam T.T.-Y."/>
            <person name="Chang Q."/>
            <person name="Ding S."/>
            <person name="Wang X."/>
            <person name="Zhu J."/>
            <person name="Ruan X."/>
            <person name="Zhao L."/>
            <person name="Wei J."/>
            <person name="Que T."/>
            <person name="Du C."/>
            <person name="Cheng J."/>
            <person name="Dai P."/>
            <person name="Han X."/>
            <person name="Huang E."/>
            <person name="Gao Y."/>
            <person name="Liu J."/>
            <person name="Shao H."/>
            <person name="Ye R."/>
            <person name="Li L."/>
            <person name="Wei W."/>
            <person name="Wang X."/>
            <person name="Wang C."/>
            <person name="Huo Q."/>
            <person name="Li W."/>
            <person name="Guo W."/>
            <person name="Chen H."/>
            <person name="Chen S."/>
            <person name="Zhou L."/>
            <person name="Zhou L."/>
            <person name="Ni X."/>
            <person name="Tian J."/>
            <person name="Zhou Y."/>
            <person name="Sheng Y."/>
            <person name="Liu T."/>
            <person name="Pan Y."/>
            <person name="Xia L."/>
            <person name="Li J."/>
            <person name="Zhao F."/>
            <person name="Cao W."/>
        </authorList>
    </citation>
    <scope>NUCLEOTIDE SEQUENCE</scope>
    <source>
        <strain evidence="3">Rsan-2018</strain>
        <tissue evidence="3">Larvae</tissue>
    </source>
</reference>
<dbReference type="VEuPathDB" id="VectorBase:RSAN_029174"/>
<dbReference type="Proteomes" id="UP000821837">
    <property type="component" value="Unassembled WGS sequence"/>
</dbReference>
<reference evidence="3" key="1">
    <citation type="journal article" date="2020" name="Cell">
        <title>Large-Scale Comparative Analyses of Tick Genomes Elucidate Their Genetic Diversity and Vector Capacities.</title>
        <authorList>
            <consortium name="Tick Genome and Microbiome Consortium (TIGMIC)"/>
            <person name="Jia N."/>
            <person name="Wang J."/>
            <person name="Shi W."/>
            <person name="Du L."/>
            <person name="Sun Y."/>
            <person name="Zhan W."/>
            <person name="Jiang J.F."/>
            <person name="Wang Q."/>
            <person name="Zhang B."/>
            <person name="Ji P."/>
            <person name="Bell-Sakyi L."/>
            <person name="Cui X.M."/>
            <person name="Yuan T.T."/>
            <person name="Jiang B.G."/>
            <person name="Yang W.F."/>
            <person name="Lam T.T."/>
            <person name="Chang Q.C."/>
            <person name="Ding S.J."/>
            <person name="Wang X.J."/>
            <person name="Zhu J.G."/>
            <person name="Ruan X.D."/>
            <person name="Zhao L."/>
            <person name="Wei J.T."/>
            <person name="Ye R.Z."/>
            <person name="Que T.C."/>
            <person name="Du C.H."/>
            <person name="Zhou Y.H."/>
            <person name="Cheng J.X."/>
            <person name="Dai P.F."/>
            <person name="Guo W.B."/>
            <person name="Han X.H."/>
            <person name="Huang E.J."/>
            <person name="Li L.F."/>
            <person name="Wei W."/>
            <person name="Gao Y.C."/>
            <person name="Liu J.Z."/>
            <person name="Shao H.Z."/>
            <person name="Wang X."/>
            <person name="Wang C.C."/>
            <person name="Yang T.C."/>
            <person name="Huo Q.B."/>
            <person name="Li W."/>
            <person name="Chen H.Y."/>
            <person name="Chen S.E."/>
            <person name="Zhou L.G."/>
            <person name="Ni X.B."/>
            <person name="Tian J.H."/>
            <person name="Sheng Y."/>
            <person name="Liu T."/>
            <person name="Pan Y.S."/>
            <person name="Xia L.Y."/>
            <person name="Li J."/>
            <person name="Zhao F."/>
            <person name="Cao W.C."/>
        </authorList>
    </citation>
    <scope>NUCLEOTIDE SEQUENCE</scope>
    <source>
        <strain evidence="3">Rsan-2018</strain>
    </source>
</reference>
<keyword evidence="2" id="KW-1133">Transmembrane helix</keyword>